<proteinExistence type="predicted"/>
<dbReference type="RefSeq" id="WP_167194094.1">
    <property type="nucleotide sequence ID" value="NZ_JAAORB010000005.1"/>
</dbReference>
<reference evidence="1" key="1">
    <citation type="submission" date="2020-03" db="EMBL/GenBank/DDBJ databases">
        <title>Roseovarius gahaiensis sp. nov., isolated from Gahai Saline Lake, China.</title>
        <authorList>
            <person name="Sun X."/>
        </authorList>
    </citation>
    <scope>NUCLEOTIDE SEQUENCE</scope>
    <source>
        <strain evidence="1">GH877</strain>
    </source>
</reference>
<keyword evidence="2" id="KW-1185">Reference proteome</keyword>
<sequence length="181" mass="19726">MVALITLANPGPAVADGAFAQFDYAPKASSLTGTIRRDLVTATIGWSDFEEGHATTLWGNYGVPLGPGAWLRVGPSLRIDNTRDVDLGAKIGVERFSMNERATLFLLGEFNTTAREYLLLAQVGHRATGIAAEVSLQGNNDGFREESLALSYQLRDIPVRLRLGYRFNAEKVFVGFSVNTF</sequence>
<evidence type="ECO:0000313" key="2">
    <source>
        <dbReference type="Proteomes" id="UP000639775"/>
    </source>
</evidence>
<dbReference type="EMBL" id="JAAORB010000005">
    <property type="protein sequence ID" value="NHQ73858.1"/>
    <property type="molecule type" value="Genomic_DNA"/>
</dbReference>
<gene>
    <name evidence="1" type="ORF">HAT86_05175</name>
</gene>
<evidence type="ECO:0000313" key="1">
    <source>
        <dbReference type="EMBL" id="NHQ73858.1"/>
    </source>
</evidence>
<organism evidence="1 2">
    <name type="scientific">Roseovarius gahaiensis</name>
    <dbReference type="NCBI Taxonomy" id="2716691"/>
    <lineage>
        <taxon>Bacteria</taxon>
        <taxon>Pseudomonadati</taxon>
        <taxon>Pseudomonadota</taxon>
        <taxon>Alphaproteobacteria</taxon>
        <taxon>Rhodobacterales</taxon>
        <taxon>Roseobacteraceae</taxon>
        <taxon>Roseovarius</taxon>
    </lineage>
</organism>
<comment type="caution">
    <text evidence="1">The sequence shown here is derived from an EMBL/GenBank/DDBJ whole genome shotgun (WGS) entry which is preliminary data.</text>
</comment>
<dbReference type="Proteomes" id="UP000639775">
    <property type="component" value="Unassembled WGS sequence"/>
</dbReference>
<accession>A0A967BFU0</accession>
<protein>
    <submittedName>
        <fullName evidence="1">Uncharacterized protein</fullName>
    </submittedName>
</protein>
<name>A0A967BFU0_9RHOB</name>
<dbReference type="AlphaFoldDB" id="A0A967BFU0"/>